<proteinExistence type="predicted"/>
<sequence length="218" mass="24680">PTIKTLASFLIEPRIRIALEGESERLDTVLKTGNAEYPCLFRRESWNSKRQLLAALPNMDLQFYGTDKDTQAILAMLTSRELPIRQGTKTLGRNGDLWVLRDGVFSKDGWVEDPALIYIPSEVEFDRRVHYPVAEDETVLIKQIIPLLLRLNEGRIIFPVLGWFFAIGRAEVTIGQPELHTGVAYELQEPPPVAVPRANAVVKHRLITTRLPVEGYPP</sequence>
<protein>
    <submittedName>
        <fullName evidence="1">Uncharacterized protein</fullName>
    </submittedName>
</protein>
<accession>X1UCF1</accession>
<organism evidence="1">
    <name type="scientific">marine sediment metagenome</name>
    <dbReference type="NCBI Taxonomy" id="412755"/>
    <lineage>
        <taxon>unclassified sequences</taxon>
        <taxon>metagenomes</taxon>
        <taxon>ecological metagenomes</taxon>
    </lineage>
</organism>
<reference evidence="1" key="1">
    <citation type="journal article" date="2014" name="Front. Microbiol.">
        <title>High frequency of phylogenetically diverse reductive dehalogenase-homologous genes in deep subseafloor sedimentary metagenomes.</title>
        <authorList>
            <person name="Kawai M."/>
            <person name="Futagami T."/>
            <person name="Toyoda A."/>
            <person name="Takaki Y."/>
            <person name="Nishi S."/>
            <person name="Hori S."/>
            <person name="Arai W."/>
            <person name="Tsubouchi T."/>
            <person name="Morono Y."/>
            <person name="Uchiyama I."/>
            <person name="Ito T."/>
            <person name="Fujiyama A."/>
            <person name="Inagaki F."/>
            <person name="Takami H."/>
        </authorList>
    </citation>
    <scope>NUCLEOTIDE SEQUENCE</scope>
    <source>
        <strain evidence="1">Expedition CK06-06</strain>
    </source>
</reference>
<gene>
    <name evidence="1" type="ORF">S12H4_35808</name>
</gene>
<name>X1UCF1_9ZZZZ</name>
<evidence type="ECO:0000313" key="1">
    <source>
        <dbReference type="EMBL" id="GAJ01262.1"/>
    </source>
</evidence>
<dbReference type="AlphaFoldDB" id="X1UCF1"/>
<feature type="non-terminal residue" evidence="1">
    <location>
        <position position="1"/>
    </location>
</feature>
<dbReference type="EMBL" id="BARW01021300">
    <property type="protein sequence ID" value="GAJ01262.1"/>
    <property type="molecule type" value="Genomic_DNA"/>
</dbReference>
<comment type="caution">
    <text evidence="1">The sequence shown here is derived from an EMBL/GenBank/DDBJ whole genome shotgun (WGS) entry which is preliminary data.</text>
</comment>